<feature type="domain" description="CRISPR-associated protein Cas6-like N-terminal" evidence="2">
    <location>
        <begin position="14"/>
        <end position="119"/>
    </location>
</feature>
<comment type="caution">
    <text evidence="3">The sequence shown here is derived from an EMBL/GenBank/DDBJ whole genome shotgun (WGS) entry which is preliminary data.</text>
</comment>
<protein>
    <submittedName>
        <fullName evidence="3">Uncharacterized protein</fullName>
    </submittedName>
</protein>
<dbReference type="Gene3D" id="3.30.70.1890">
    <property type="match status" value="1"/>
</dbReference>
<evidence type="ECO:0000259" key="2">
    <source>
        <dbReference type="Pfam" id="PF19308"/>
    </source>
</evidence>
<evidence type="ECO:0000259" key="1">
    <source>
        <dbReference type="Pfam" id="PF10040"/>
    </source>
</evidence>
<accession>A0A401ZZT7</accession>
<keyword evidence="4" id="KW-1185">Reference proteome</keyword>
<dbReference type="AlphaFoldDB" id="A0A401ZZT7"/>
<dbReference type="InterPro" id="IPR045747">
    <property type="entry name" value="CRISPR-assoc_prot_Cas6_N_sf"/>
</dbReference>
<dbReference type="CDD" id="cd21141">
    <property type="entry name" value="Cas6_III-like"/>
    <property type="match status" value="1"/>
</dbReference>
<reference evidence="4" key="1">
    <citation type="submission" date="2018-12" db="EMBL/GenBank/DDBJ databases">
        <title>Tengunoibacter tsumagoiensis gen. nov., sp. nov., Dictyobacter kobayashii sp. nov., D. alpinus sp. nov., and D. joshuensis sp. nov. and description of Dictyobacteraceae fam. nov. within the order Ktedonobacterales isolated from Tengu-no-mugimeshi.</title>
        <authorList>
            <person name="Wang C.M."/>
            <person name="Zheng Y."/>
            <person name="Sakai Y."/>
            <person name="Toyoda A."/>
            <person name="Minakuchi Y."/>
            <person name="Abe K."/>
            <person name="Yokota A."/>
            <person name="Yabe S."/>
        </authorList>
    </citation>
    <scope>NUCLEOTIDE SEQUENCE [LARGE SCALE GENOMIC DNA]</scope>
    <source>
        <strain evidence="4">Uno3</strain>
    </source>
</reference>
<evidence type="ECO:0000313" key="4">
    <source>
        <dbReference type="Proteomes" id="UP000287352"/>
    </source>
</evidence>
<gene>
    <name evidence="3" type="ORF">KTT_22590</name>
</gene>
<sequence>MVSRERIAAPTRLYALLLRIRPVQAGTLMAFSGEFAHGAFLRWLGQVMPDVSAWLHDGNKRRLFTCSSLQFDWPEQRMLYAERENVHLPLDPQKTYVLRITLLLGELFPLLHEALIRYYPNQHETTQHFLQLGKQRFTLEEVILTPSHPSGQCGITSLTTLIEQAQQMSHQTLKHITLNFTSLTTFNRYNNAQGYGPHYAVLPLPHYVFPNLAKRWEDIAPPELVGHIERQTIEEYTLRDGIIITDYDLHPHHIHLTRQEQPGFLGRCTYRVRDTRSLRVANDRDKESQNENGGSLLSLPQQIWVLSQLAFYTGIGYKTSMGLGRAQVI</sequence>
<evidence type="ECO:0000313" key="3">
    <source>
        <dbReference type="EMBL" id="GCE12400.1"/>
    </source>
</evidence>
<dbReference type="Pfam" id="PF10040">
    <property type="entry name" value="CRISPR_Cas6"/>
    <property type="match status" value="1"/>
</dbReference>
<dbReference type="RefSeq" id="WP_161975421.1">
    <property type="nucleotide sequence ID" value="NZ_BIFR01000001.1"/>
</dbReference>
<dbReference type="EMBL" id="BIFR01000001">
    <property type="protein sequence ID" value="GCE12400.1"/>
    <property type="molecule type" value="Genomic_DNA"/>
</dbReference>
<dbReference type="Pfam" id="PF19308">
    <property type="entry name" value="CRISPR_Cas6_N"/>
    <property type="match status" value="1"/>
</dbReference>
<dbReference type="Gene3D" id="3.30.70.1900">
    <property type="match status" value="1"/>
</dbReference>
<dbReference type="InterPro" id="IPR045648">
    <property type="entry name" value="CRISPR-assoc_Cas6-like_N"/>
</dbReference>
<name>A0A401ZZT7_9CHLR</name>
<dbReference type="InterPro" id="IPR019267">
    <property type="entry name" value="CRISPR-assoc_Cas6_C"/>
</dbReference>
<organism evidence="3 4">
    <name type="scientific">Tengunoibacter tsumagoiensis</name>
    <dbReference type="NCBI Taxonomy" id="2014871"/>
    <lineage>
        <taxon>Bacteria</taxon>
        <taxon>Bacillati</taxon>
        <taxon>Chloroflexota</taxon>
        <taxon>Ktedonobacteria</taxon>
        <taxon>Ktedonobacterales</taxon>
        <taxon>Dictyobacteraceae</taxon>
        <taxon>Tengunoibacter</taxon>
    </lineage>
</organism>
<feature type="domain" description="CRISPR-associated protein Cas6 C-terminal" evidence="1">
    <location>
        <begin position="178"/>
        <end position="325"/>
    </location>
</feature>
<dbReference type="Proteomes" id="UP000287352">
    <property type="component" value="Unassembled WGS sequence"/>
</dbReference>
<proteinExistence type="predicted"/>